<reference evidence="1 2" key="1">
    <citation type="submission" date="2024-02" db="EMBL/GenBank/DDBJ databases">
        <title>First report Erwinia aphidicola in onion in Chile.</title>
        <authorList>
            <person name="Valenzuela M."/>
            <person name="Pena M."/>
            <person name="Dutta B."/>
        </authorList>
    </citation>
    <scope>NUCLEOTIDE SEQUENCE [LARGE SCALE GENOMIC DNA]</scope>
    <source>
        <strain evidence="1 2">QCJ3A</strain>
    </source>
</reference>
<accession>A0ABU8DH91</accession>
<comment type="caution">
    <text evidence="1">The sequence shown here is derived from an EMBL/GenBank/DDBJ whole genome shotgun (WGS) entry which is preliminary data.</text>
</comment>
<name>A0ABU8DH91_ERWAP</name>
<keyword evidence="2" id="KW-1185">Reference proteome</keyword>
<dbReference type="RefSeq" id="WP_336203284.1">
    <property type="nucleotide sequence ID" value="NZ_JBANEI010000009.1"/>
</dbReference>
<evidence type="ECO:0000313" key="1">
    <source>
        <dbReference type="EMBL" id="MEI2682701.1"/>
    </source>
</evidence>
<gene>
    <name evidence="1" type="ORF">V8N49_13675</name>
</gene>
<evidence type="ECO:0000313" key="2">
    <source>
        <dbReference type="Proteomes" id="UP001306592"/>
    </source>
</evidence>
<proteinExistence type="predicted"/>
<sequence>MDDADLAQELEQAIIQASLVSLQKSPKSPDGMCIWCEDQPAVPDTAFCSADCGVDYNKHVREMKQRGVSSSSRDSGDEE</sequence>
<dbReference type="Proteomes" id="UP001306592">
    <property type="component" value="Unassembled WGS sequence"/>
</dbReference>
<protein>
    <submittedName>
        <fullName evidence="1">Uncharacterized protein</fullName>
    </submittedName>
</protein>
<dbReference type="EMBL" id="JBANEI010000009">
    <property type="protein sequence ID" value="MEI2682701.1"/>
    <property type="molecule type" value="Genomic_DNA"/>
</dbReference>
<organism evidence="1 2">
    <name type="scientific">Erwinia aphidicola</name>
    <dbReference type="NCBI Taxonomy" id="68334"/>
    <lineage>
        <taxon>Bacteria</taxon>
        <taxon>Pseudomonadati</taxon>
        <taxon>Pseudomonadota</taxon>
        <taxon>Gammaproteobacteria</taxon>
        <taxon>Enterobacterales</taxon>
        <taxon>Erwiniaceae</taxon>
        <taxon>Erwinia</taxon>
    </lineage>
</organism>